<dbReference type="EMBL" id="JARJLG010000170">
    <property type="protein sequence ID" value="KAJ7733078.1"/>
    <property type="molecule type" value="Genomic_DNA"/>
</dbReference>
<feature type="compositionally biased region" description="Basic and acidic residues" evidence="1">
    <location>
        <begin position="575"/>
        <end position="602"/>
    </location>
</feature>
<gene>
    <name evidence="2" type="ORF">DFH07DRAFT_968169</name>
</gene>
<comment type="caution">
    <text evidence="2">The sequence shown here is derived from an EMBL/GenBank/DDBJ whole genome shotgun (WGS) entry which is preliminary data.</text>
</comment>
<proteinExistence type="predicted"/>
<feature type="compositionally biased region" description="Polar residues" evidence="1">
    <location>
        <begin position="616"/>
        <end position="635"/>
    </location>
</feature>
<dbReference type="Proteomes" id="UP001215280">
    <property type="component" value="Unassembled WGS sequence"/>
</dbReference>
<accession>A0AAD7I1N7</accession>
<name>A0AAD7I1N7_9AGAR</name>
<reference evidence="2" key="1">
    <citation type="submission" date="2023-03" db="EMBL/GenBank/DDBJ databases">
        <title>Massive genome expansion in bonnet fungi (Mycena s.s.) driven by repeated elements and novel gene families across ecological guilds.</title>
        <authorList>
            <consortium name="Lawrence Berkeley National Laboratory"/>
            <person name="Harder C.B."/>
            <person name="Miyauchi S."/>
            <person name="Viragh M."/>
            <person name="Kuo A."/>
            <person name="Thoen E."/>
            <person name="Andreopoulos B."/>
            <person name="Lu D."/>
            <person name="Skrede I."/>
            <person name="Drula E."/>
            <person name="Henrissat B."/>
            <person name="Morin E."/>
            <person name="Kohler A."/>
            <person name="Barry K."/>
            <person name="LaButti K."/>
            <person name="Morin E."/>
            <person name="Salamov A."/>
            <person name="Lipzen A."/>
            <person name="Mereny Z."/>
            <person name="Hegedus B."/>
            <person name="Baldrian P."/>
            <person name="Stursova M."/>
            <person name="Weitz H."/>
            <person name="Taylor A."/>
            <person name="Grigoriev I.V."/>
            <person name="Nagy L.G."/>
            <person name="Martin F."/>
            <person name="Kauserud H."/>
        </authorList>
    </citation>
    <scope>NUCLEOTIDE SEQUENCE</scope>
    <source>
        <strain evidence="2">CBHHK188m</strain>
    </source>
</reference>
<protein>
    <submittedName>
        <fullName evidence="2">Uncharacterized protein</fullName>
    </submittedName>
</protein>
<feature type="compositionally biased region" description="Low complexity" evidence="1">
    <location>
        <begin position="796"/>
        <end position="806"/>
    </location>
</feature>
<keyword evidence="3" id="KW-1185">Reference proteome</keyword>
<feature type="region of interest" description="Disordered" evidence="1">
    <location>
        <begin position="786"/>
        <end position="811"/>
    </location>
</feature>
<sequence length="1267" mass="137158">MSVAVTRYEVDPASRDVILTAQADQRRTDGNTPEQKAAIFKEMVSNMKCTAIDSNGTMCKGAPMMKLKPSGKSRGHEYFIACSGWTQNFQKGHCTHAIDDQVDENLLAKAFAAVSSIRTLGSSNSFAMPHAHIVDGKQVKAQIRRYPCTTKRSIYVPTDPSIRMALIIQNNTGHNHPMPPLTKPSIATKKVYLYCVELNGVVGATVAKVDNAPLTRLILKGKAPTAFAPALASKRVKRDIIRHEKAEKFPGGLGILGAFDMYLNHLSKPLPERYLHAYITRPDGGKCILTCNVYLLKLLDDPGVTSFDADTTYVRRDERMGGDRVREVAASVVRAYINRASTEFFEAVFEELQNLKLMVTQKPIALKAFVPGGNLLAMNADMDGAAAIGICRSVIKHNVPEYSKIPNDTPPEQVAPYFLKICWRHSKEPVHDFKSLVSSDDHKRLLDFVYIESMEALAEFSAFVKRLGVKKITDWWAHKEINAWIIPCLVKSQSLIPADVWDSTPSTTNTNEAQHHWTKTLTGTKLTLVEAIEKAYEVDKNTADEIETSLLTGALTNTRNEVAHRMARNSQRQSKIAEKARQSQEQTAERKQLEAELAEARRQSSNSAKKVPATLVASSSGRVKTMTPRTASSKSARAANVPVDVPEPELPVSNSAGHDDPPLAVWDSSVLTTAGGVDNMHSDMYTVPYFNFSEPAVADSLNPDLYTVSSMDFQDSLPASNVQINDFNAFDFGTLFGFDSSLSTNIPSAALGDLLFAAPAQYPVVDPAFGSDFNFSSTSIYATSLPLLPPPPPDSPSEASPAPSGSQNSVSDISKAGGWTIIYCDVNSMQQDVRLVCHSEDCNHLFNGYGATDTLCGQSAFARVANIRIDPNQYIPHHISKRIPYGTGRVRTVYIASLDMNFAAADQTKTDPVAFSVSGSNQVMLPSSTPSQPVRRVFPFDRTINNTFQLATVDVNETFPGLNLQVSCPDLNATVKSDLFTDLHIDMSITIEATGWIFLVPGVSSFEVTFALDADFLANLTLSASASGAADTGQVTLYQKQFGGLNFAGYLIAQVQAELQVGLDLALNLAYNLQDRIVFPPSDHTPQTPQPANSVISLSAVNGSVASNSNITAHIIPTLALEVSALAGVAGASVFLNLDGSLSMDLQLNASSGSTVSGCVDIDAGVSVNVGADAHFGIPNIAEVKTSIEDLLYSHEWTILDKCFGAASTGRRDLIFETPSLNLVERDLTLTCPAALKYLVPAVIFASDVARSAAISLLLALLTKLAA</sequence>
<evidence type="ECO:0000313" key="3">
    <source>
        <dbReference type="Proteomes" id="UP001215280"/>
    </source>
</evidence>
<evidence type="ECO:0000256" key="1">
    <source>
        <dbReference type="SAM" id="MobiDB-lite"/>
    </source>
</evidence>
<evidence type="ECO:0000313" key="2">
    <source>
        <dbReference type="EMBL" id="KAJ7733078.1"/>
    </source>
</evidence>
<dbReference type="AlphaFoldDB" id="A0AAD7I1N7"/>
<feature type="region of interest" description="Disordered" evidence="1">
    <location>
        <begin position="564"/>
        <end position="646"/>
    </location>
</feature>
<organism evidence="2 3">
    <name type="scientific">Mycena maculata</name>
    <dbReference type="NCBI Taxonomy" id="230809"/>
    <lineage>
        <taxon>Eukaryota</taxon>
        <taxon>Fungi</taxon>
        <taxon>Dikarya</taxon>
        <taxon>Basidiomycota</taxon>
        <taxon>Agaricomycotina</taxon>
        <taxon>Agaricomycetes</taxon>
        <taxon>Agaricomycetidae</taxon>
        <taxon>Agaricales</taxon>
        <taxon>Marasmiineae</taxon>
        <taxon>Mycenaceae</taxon>
        <taxon>Mycena</taxon>
    </lineage>
</organism>